<dbReference type="Pfam" id="PF19305">
    <property type="entry name" value="MmgE_PrpD_C"/>
    <property type="match status" value="1"/>
</dbReference>
<feature type="domain" description="MmgE/PrpD N-terminal" evidence="2">
    <location>
        <begin position="6"/>
        <end position="239"/>
    </location>
</feature>
<evidence type="ECO:0000313" key="5">
    <source>
        <dbReference type="Proteomes" id="UP000602745"/>
    </source>
</evidence>
<dbReference type="PANTHER" id="PTHR16943:SF8">
    <property type="entry name" value="2-METHYLCITRATE DEHYDRATASE"/>
    <property type="match status" value="1"/>
</dbReference>
<dbReference type="InterPro" id="IPR045336">
    <property type="entry name" value="MmgE_PrpD_N"/>
</dbReference>
<reference evidence="4" key="2">
    <citation type="submission" date="2020-09" db="EMBL/GenBank/DDBJ databases">
        <authorList>
            <person name="Sun Q."/>
            <person name="Sedlacek I."/>
        </authorList>
    </citation>
    <scope>NUCLEOTIDE SEQUENCE</scope>
    <source>
        <strain evidence="4">CCM 7684</strain>
    </source>
</reference>
<dbReference type="EMBL" id="BMCP01000002">
    <property type="protein sequence ID" value="GGE46220.1"/>
    <property type="molecule type" value="Genomic_DNA"/>
</dbReference>
<feature type="domain" description="MmgE/PrpD C-terminal" evidence="3">
    <location>
        <begin position="266"/>
        <end position="420"/>
    </location>
</feature>
<evidence type="ECO:0000256" key="1">
    <source>
        <dbReference type="ARBA" id="ARBA00006174"/>
    </source>
</evidence>
<dbReference type="InterPro" id="IPR042183">
    <property type="entry name" value="MmgE/PrpD_sf_1"/>
</dbReference>
<dbReference type="Gene3D" id="1.10.4100.10">
    <property type="entry name" value="2-methylcitrate dehydratase PrpD"/>
    <property type="match status" value="1"/>
</dbReference>
<name>A0A8J3DXT1_9RHOB</name>
<evidence type="ECO:0008006" key="6">
    <source>
        <dbReference type="Google" id="ProtNLM"/>
    </source>
</evidence>
<dbReference type="Gene3D" id="3.30.1330.120">
    <property type="entry name" value="2-methylcitrate dehydratase PrpD"/>
    <property type="match status" value="1"/>
</dbReference>
<dbReference type="Pfam" id="PF03972">
    <property type="entry name" value="MmgE_PrpD_N"/>
    <property type="match status" value="1"/>
</dbReference>
<dbReference type="InterPro" id="IPR045337">
    <property type="entry name" value="MmgE_PrpD_C"/>
</dbReference>
<organism evidence="4 5">
    <name type="scientific">Agaricicola taiwanensis</name>
    <dbReference type="NCBI Taxonomy" id="591372"/>
    <lineage>
        <taxon>Bacteria</taxon>
        <taxon>Pseudomonadati</taxon>
        <taxon>Pseudomonadota</taxon>
        <taxon>Alphaproteobacteria</taxon>
        <taxon>Rhodobacterales</taxon>
        <taxon>Paracoccaceae</taxon>
        <taxon>Agaricicola</taxon>
    </lineage>
</organism>
<gene>
    <name evidence="4" type="ORF">GCM10007276_24290</name>
</gene>
<evidence type="ECO:0000259" key="3">
    <source>
        <dbReference type="Pfam" id="PF19305"/>
    </source>
</evidence>
<dbReference type="Proteomes" id="UP000602745">
    <property type="component" value="Unassembled WGS sequence"/>
</dbReference>
<dbReference type="GO" id="GO:0016829">
    <property type="term" value="F:lyase activity"/>
    <property type="evidence" value="ECO:0007669"/>
    <property type="project" value="InterPro"/>
</dbReference>
<proteinExistence type="inferred from homology"/>
<dbReference type="InterPro" id="IPR005656">
    <property type="entry name" value="MmgE_PrpD"/>
</dbReference>
<comment type="similarity">
    <text evidence="1">Belongs to the PrpD family.</text>
</comment>
<evidence type="ECO:0000313" key="4">
    <source>
        <dbReference type="EMBL" id="GGE46220.1"/>
    </source>
</evidence>
<dbReference type="InterPro" id="IPR036148">
    <property type="entry name" value="MmgE/PrpD_sf"/>
</dbReference>
<evidence type="ECO:0000259" key="2">
    <source>
        <dbReference type="Pfam" id="PF03972"/>
    </source>
</evidence>
<dbReference type="SUPFAM" id="SSF103378">
    <property type="entry name" value="2-methylcitrate dehydratase PrpD"/>
    <property type="match status" value="1"/>
</dbReference>
<sequence>MALTKEIAAFVSGLTYADLPQAAIDVAKLGFLDCSGVLIAGSAEDTARIMETTLLAALDGKPEASIVFTERRASALVAARINGTAAHALDYDDAGGHRSAILVPAILAEGEALGSTGKDMITAYVAGFEVWSELVRREDDQLHEKGWHPTGVYGAVAAAAAMANLRRLNPEETAVAIALGASQASGVVANFGTMIKPFHAGASAHAGVLAGRLAANGMSGGLSVLEHKRGFLAAVSPRGSVDRSRSATHLGRDWHIVNDGVSIKKFPTCYCTHRAIDAMLGLVAERPIRPDEVEEIRVKIGKTQAAILINHRPQTGLEAKFSIEFTMACALLEQAVTLQHLTDSFVLRPEVQKLLPKVFVDADETYDPTLTSYSPADQVSVRLTSGEVLVSEEISRARGHISRPLAREELFAKFEACLAYGGSDLDPMGAFEMFETLETLGAGWPRELPRQGVERMRA</sequence>
<dbReference type="RefSeq" id="WP_188409977.1">
    <property type="nucleotide sequence ID" value="NZ_BMCP01000002.1"/>
</dbReference>
<dbReference type="AlphaFoldDB" id="A0A8J3DXT1"/>
<dbReference type="PANTHER" id="PTHR16943">
    <property type="entry name" value="2-METHYLCITRATE DEHYDRATASE-RELATED"/>
    <property type="match status" value="1"/>
</dbReference>
<accession>A0A8J3DXT1</accession>
<keyword evidence="5" id="KW-1185">Reference proteome</keyword>
<reference evidence="4" key="1">
    <citation type="journal article" date="2014" name="Int. J. Syst. Evol. Microbiol.">
        <title>Complete genome sequence of Corynebacterium casei LMG S-19264T (=DSM 44701T), isolated from a smear-ripened cheese.</title>
        <authorList>
            <consortium name="US DOE Joint Genome Institute (JGI-PGF)"/>
            <person name="Walter F."/>
            <person name="Albersmeier A."/>
            <person name="Kalinowski J."/>
            <person name="Ruckert C."/>
        </authorList>
    </citation>
    <scope>NUCLEOTIDE SEQUENCE</scope>
    <source>
        <strain evidence="4">CCM 7684</strain>
    </source>
</reference>
<dbReference type="InterPro" id="IPR042188">
    <property type="entry name" value="MmgE/PrpD_sf_2"/>
</dbReference>
<comment type="caution">
    <text evidence="4">The sequence shown here is derived from an EMBL/GenBank/DDBJ whole genome shotgun (WGS) entry which is preliminary data.</text>
</comment>
<protein>
    <recommendedName>
        <fullName evidence="6">MmgE/PrpD family protein</fullName>
    </recommendedName>
</protein>